<accession>A0A7J8IEE0</accession>
<dbReference type="SUPFAM" id="SSF52799">
    <property type="entry name" value="(Phosphotyrosine protein) phosphatases II"/>
    <property type="match status" value="1"/>
</dbReference>
<reference evidence="4 5" key="1">
    <citation type="journal article" date="2020" name="Nature">
        <title>Six reference-quality genomes reveal evolution of bat adaptations.</title>
        <authorList>
            <person name="Jebb D."/>
            <person name="Huang Z."/>
            <person name="Pippel M."/>
            <person name="Hughes G.M."/>
            <person name="Lavrichenko K."/>
            <person name="Devanna P."/>
            <person name="Winkler S."/>
            <person name="Jermiin L.S."/>
            <person name="Skirmuntt E.C."/>
            <person name="Katzourakis A."/>
            <person name="Burkitt-Gray L."/>
            <person name="Ray D.A."/>
            <person name="Sullivan K.A.M."/>
            <person name="Roscito J.G."/>
            <person name="Kirilenko B.M."/>
            <person name="Davalos L.M."/>
            <person name="Corthals A.P."/>
            <person name="Power M.L."/>
            <person name="Jones G."/>
            <person name="Ransome R.D."/>
            <person name="Dechmann D.K.N."/>
            <person name="Locatelli A.G."/>
            <person name="Puechmaille S.J."/>
            <person name="Fedrigo O."/>
            <person name="Jarvis E.D."/>
            <person name="Hiller M."/>
            <person name="Vernes S.C."/>
            <person name="Myers E.W."/>
            <person name="Teeling E.C."/>
        </authorList>
    </citation>
    <scope>NUCLEOTIDE SEQUENCE [LARGE SCALE GENOMIC DNA]</scope>
    <source>
        <strain evidence="4">MRouAeg1</strain>
        <tissue evidence="4">Muscle</tissue>
    </source>
</reference>
<gene>
    <name evidence="4" type="ORF">HJG63_000544</name>
</gene>
<feature type="region of interest" description="Disordered" evidence="1">
    <location>
        <begin position="1"/>
        <end position="25"/>
    </location>
</feature>
<feature type="compositionally biased region" description="Basic residues" evidence="1">
    <location>
        <begin position="12"/>
        <end position="22"/>
    </location>
</feature>
<dbReference type="AlphaFoldDB" id="A0A7J8IEE0"/>
<evidence type="ECO:0000256" key="1">
    <source>
        <dbReference type="SAM" id="MobiDB-lite"/>
    </source>
</evidence>
<protein>
    <recommendedName>
        <fullName evidence="6">Protein tyrosine phosphatase non-receptor type 22</fullName>
    </recommendedName>
</protein>
<dbReference type="EMBL" id="JACASE010000003">
    <property type="protein sequence ID" value="KAF6483016.1"/>
    <property type="molecule type" value="Genomic_DNA"/>
</dbReference>
<dbReference type="PANTHER" id="PTHR45706:SF3">
    <property type="entry name" value="TYROSINE-PROTEIN PHOSPHATASE NON-RECEPTOR TYPE 21"/>
    <property type="match status" value="1"/>
</dbReference>
<dbReference type="PROSITE" id="PS00383">
    <property type="entry name" value="TYR_PHOSPHATASE_1"/>
    <property type="match status" value="1"/>
</dbReference>
<evidence type="ECO:0000313" key="4">
    <source>
        <dbReference type="EMBL" id="KAF6483016.1"/>
    </source>
</evidence>
<dbReference type="SMART" id="SM00404">
    <property type="entry name" value="PTPc_motif"/>
    <property type="match status" value="1"/>
</dbReference>
<dbReference type="Proteomes" id="UP000593571">
    <property type="component" value="Unassembled WGS sequence"/>
</dbReference>
<dbReference type="PANTHER" id="PTHR45706">
    <property type="entry name" value="TYROSINE-PROTEIN PHOSPHATASE"/>
    <property type="match status" value="1"/>
</dbReference>
<organism evidence="4 5">
    <name type="scientific">Rousettus aegyptiacus</name>
    <name type="common">Egyptian fruit bat</name>
    <name type="synonym">Pteropus aegyptiacus</name>
    <dbReference type="NCBI Taxonomy" id="9407"/>
    <lineage>
        <taxon>Eukaryota</taxon>
        <taxon>Metazoa</taxon>
        <taxon>Chordata</taxon>
        <taxon>Craniata</taxon>
        <taxon>Vertebrata</taxon>
        <taxon>Euteleostomi</taxon>
        <taxon>Mammalia</taxon>
        <taxon>Eutheria</taxon>
        <taxon>Laurasiatheria</taxon>
        <taxon>Chiroptera</taxon>
        <taxon>Yinpterochiroptera</taxon>
        <taxon>Pteropodoidea</taxon>
        <taxon>Pteropodidae</taxon>
        <taxon>Rousettinae</taxon>
        <taxon>Rousettus</taxon>
    </lineage>
</organism>
<comment type="caution">
    <text evidence="4">The sequence shown here is derived from an EMBL/GenBank/DDBJ whole genome shotgun (WGS) entry which is preliminary data.</text>
</comment>
<evidence type="ECO:0000313" key="5">
    <source>
        <dbReference type="Proteomes" id="UP000593571"/>
    </source>
</evidence>
<dbReference type="InterPro" id="IPR000387">
    <property type="entry name" value="Tyr_Pase_dom"/>
</dbReference>
<keyword evidence="5" id="KW-1185">Reference proteome</keyword>
<dbReference type="SMART" id="SM00194">
    <property type="entry name" value="PTPc"/>
    <property type="match status" value="1"/>
</dbReference>
<evidence type="ECO:0008006" key="6">
    <source>
        <dbReference type="Google" id="ProtNLM"/>
    </source>
</evidence>
<dbReference type="GO" id="GO:0004725">
    <property type="term" value="F:protein tyrosine phosphatase activity"/>
    <property type="evidence" value="ECO:0007669"/>
    <property type="project" value="InterPro"/>
</dbReference>
<dbReference type="GO" id="GO:0005737">
    <property type="term" value="C:cytoplasm"/>
    <property type="evidence" value="ECO:0007669"/>
    <property type="project" value="TreeGrafter"/>
</dbReference>
<name>A0A7J8IEE0_ROUAE</name>
<dbReference type="InterPro" id="IPR029021">
    <property type="entry name" value="Prot-tyrosine_phosphatase-like"/>
</dbReference>
<dbReference type="InterPro" id="IPR003595">
    <property type="entry name" value="Tyr_Pase_cat"/>
</dbReference>
<evidence type="ECO:0000259" key="3">
    <source>
        <dbReference type="PROSITE" id="PS50056"/>
    </source>
</evidence>
<sequence>MSESDLTTSGRYRARRDSLKKRPVSDLLSGKKNVVEGLPPLGGMKKSRVDAKKIGPLKLAALNGLSLSRLPLPAEGKDKSFRYWPRLGSRHNTVTYGRFKITTRFRTGQERTVWHLQYTDWPEHGCPEDLKGFLSYLEEIQSVRRHTNSTSEPRSPNPPVLVHCSAGVGRTGVVILSEIMIACLEHNEALDIPRVLDMLRQQRMMMVQTLCQYTFVYRVLIQFLKSSRLI</sequence>
<dbReference type="PROSITE" id="PS50056">
    <property type="entry name" value="TYR_PHOSPHATASE_2"/>
    <property type="match status" value="1"/>
</dbReference>
<proteinExistence type="predicted"/>
<dbReference type="Gene3D" id="3.90.190.10">
    <property type="entry name" value="Protein tyrosine phosphatase superfamily"/>
    <property type="match status" value="1"/>
</dbReference>
<dbReference type="InterPro" id="IPR016130">
    <property type="entry name" value="Tyr_Pase_AS"/>
</dbReference>
<dbReference type="PRINTS" id="PR00700">
    <property type="entry name" value="PRTYPHPHTASE"/>
</dbReference>
<feature type="domain" description="Tyrosine specific protein phosphatases" evidence="3">
    <location>
        <begin position="134"/>
        <end position="214"/>
    </location>
</feature>
<dbReference type="InterPro" id="IPR000242">
    <property type="entry name" value="PTP_cat"/>
</dbReference>
<evidence type="ECO:0000259" key="2">
    <source>
        <dbReference type="PROSITE" id="PS50055"/>
    </source>
</evidence>
<feature type="compositionally biased region" description="Polar residues" evidence="1">
    <location>
        <begin position="1"/>
        <end position="10"/>
    </location>
</feature>
<dbReference type="PROSITE" id="PS50055">
    <property type="entry name" value="TYR_PHOSPHATASE_PTP"/>
    <property type="match status" value="1"/>
</dbReference>
<feature type="domain" description="Tyrosine-protein phosphatase" evidence="2">
    <location>
        <begin position="75"/>
        <end position="223"/>
    </location>
</feature>
<dbReference type="Pfam" id="PF00102">
    <property type="entry name" value="Y_phosphatase"/>
    <property type="match status" value="1"/>
</dbReference>